<keyword evidence="1" id="KW-0812">Transmembrane</keyword>
<evidence type="ECO:0008006" key="4">
    <source>
        <dbReference type="Google" id="ProtNLM"/>
    </source>
</evidence>
<dbReference type="Proteomes" id="UP001418222">
    <property type="component" value="Unassembled WGS sequence"/>
</dbReference>
<feature type="transmembrane region" description="Helical" evidence="1">
    <location>
        <begin position="82"/>
        <end position="99"/>
    </location>
</feature>
<reference evidence="2 3" key="1">
    <citation type="journal article" date="2022" name="Nat. Plants">
        <title>Genomes of leafy and leafless Platanthera orchids illuminate the evolution of mycoheterotrophy.</title>
        <authorList>
            <person name="Li M.H."/>
            <person name="Liu K.W."/>
            <person name="Li Z."/>
            <person name="Lu H.C."/>
            <person name="Ye Q.L."/>
            <person name="Zhang D."/>
            <person name="Wang J.Y."/>
            <person name="Li Y.F."/>
            <person name="Zhong Z.M."/>
            <person name="Liu X."/>
            <person name="Yu X."/>
            <person name="Liu D.K."/>
            <person name="Tu X.D."/>
            <person name="Liu B."/>
            <person name="Hao Y."/>
            <person name="Liao X.Y."/>
            <person name="Jiang Y.T."/>
            <person name="Sun W.H."/>
            <person name="Chen J."/>
            <person name="Chen Y.Q."/>
            <person name="Ai Y."/>
            <person name="Zhai J.W."/>
            <person name="Wu S.S."/>
            <person name="Zhou Z."/>
            <person name="Hsiao Y.Y."/>
            <person name="Wu W.L."/>
            <person name="Chen Y.Y."/>
            <person name="Lin Y.F."/>
            <person name="Hsu J.L."/>
            <person name="Li C.Y."/>
            <person name="Wang Z.W."/>
            <person name="Zhao X."/>
            <person name="Zhong W.Y."/>
            <person name="Ma X.K."/>
            <person name="Ma L."/>
            <person name="Huang J."/>
            <person name="Chen G.Z."/>
            <person name="Huang M.Z."/>
            <person name="Huang L."/>
            <person name="Peng D.H."/>
            <person name="Luo Y.B."/>
            <person name="Zou S.Q."/>
            <person name="Chen S.P."/>
            <person name="Lan S."/>
            <person name="Tsai W.C."/>
            <person name="Van de Peer Y."/>
            <person name="Liu Z.J."/>
        </authorList>
    </citation>
    <scope>NUCLEOTIDE SEQUENCE [LARGE SCALE GENOMIC DNA]</scope>
    <source>
        <strain evidence="2">Lor287</strain>
    </source>
</reference>
<comment type="caution">
    <text evidence="2">The sequence shown here is derived from an EMBL/GenBank/DDBJ whole genome shotgun (WGS) entry which is preliminary data.</text>
</comment>
<dbReference type="EMBL" id="JBBWWQ010000011">
    <property type="protein sequence ID" value="KAK8935818.1"/>
    <property type="molecule type" value="Genomic_DNA"/>
</dbReference>
<keyword evidence="3" id="KW-1185">Reference proteome</keyword>
<feature type="transmembrane region" description="Helical" evidence="1">
    <location>
        <begin position="53"/>
        <end position="76"/>
    </location>
</feature>
<evidence type="ECO:0000313" key="2">
    <source>
        <dbReference type="EMBL" id="KAK8935818.1"/>
    </source>
</evidence>
<organism evidence="2 3">
    <name type="scientific">Platanthera zijinensis</name>
    <dbReference type="NCBI Taxonomy" id="2320716"/>
    <lineage>
        <taxon>Eukaryota</taxon>
        <taxon>Viridiplantae</taxon>
        <taxon>Streptophyta</taxon>
        <taxon>Embryophyta</taxon>
        <taxon>Tracheophyta</taxon>
        <taxon>Spermatophyta</taxon>
        <taxon>Magnoliopsida</taxon>
        <taxon>Liliopsida</taxon>
        <taxon>Asparagales</taxon>
        <taxon>Orchidaceae</taxon>
        <taxon>Orchidoideae</taxon>
        <taxon>Orchideae</taxon>
        <taxon>Orchidinae</taxon>
        <taxon>Platanthera</taxon>
    </lineage>
</organism>
<evidence type="ECO:0000313" key="3">
    <source>
        <dbReference type="Proteomes" id="UP001418222"/>
    </source>
</evidence>
<keyword evidence="1" id="KW-1133">Transmembrane helix</keyword>
<proteinExistence type="predicted"/>
<accession>A0AAP0BCV2</accession>
<dbReference type="AlphaFoldDB" id="A0AAP0BCV2"/>
<protein>
    <recommendedName>
        <fullName evidence="4">Transmembrane protein</fullName>
    </recommendedName>
</protein>
<evidence type="ECO:0000256" key="1">
    <source>
        <dbReference type="SAM" id="Phobius"/>
    </source>
</evidence>
<gene>
    <name evidence="2" type="ORF">KSP39_PZI013810</name>
</gene>
<keyword evidence="1" id="KW-0472">Membrane</keyword>
<name>A0AAP0BCV2_9ASPA</name>
<sequence length="108" mass="12490">MGRPNHRHSVFRFSHSNVLLHSYLMGDDTEEIFDISQSPLLDRRRHRAIDRGGGLLGFFAHLACTFGFFAICFAKLSFSTVRISTVNVFYSFLFSLLLMNKSENKRRD</sequence>